<feature type="region of interest" description="Disordered" evidence="1">
    <location>
        <begin position="1"/>
        <end position="48"/>
    </location>
</feature>
<dbReference type="EMBL" id="KB103805">
    <property type="protein sequence ID" value="ELK33829.1"/>
    <property type="molecule type" value="Genomic_DNA"/>
</dbReference>
<dbReference type="Proteomes" id="UP000010556">
    <property type="component" value="Unassembled WGS sequence"/>
</dbReference>
<feature type="compositionally biased region" description="Polar residues" evidence="1">
    <location>
        <begin position="173"/>
        <end position="186"/>
    </location>
</feature>
<proteinExistence type="predicted"/>
<feature type="compositionally biased region" description="Low complexity" evidence="1">
    <location>
        <begin position="142"/>
        <end position="153"/>
    </location>
</feature>
<protein>
    <submittedName>
        <fullName evidence="2">Uncharacterized protein</fullName>
    </submittedName>
</protein>
<evidence type="ECO:0000313" key="3">
    <source>
        <dbReference type="Proteomes" id="UP000010556"/>
    </source>
</evidence>
<evidence type="ECO:0000313" key="2">
    <source>
        <dbReference type="EMBL" id="ELK33829.1"/>
    </source>
</evidence>
<evidence type="ECO:0000256" key="1">
    <source>
        <dbReference type="SAM" id="MobiDB-lite"/>
    </source>
</evidence>
<reference evidence="3" key="1">
    <citation type="journal article" date="2013" name="Science">
        <title>Comparative analysis of bat genomes provides insight into the evolution of flight and immunity.</title>
        <authorList>
            <person name="Zhang G."/>
            <person name="Cowled C."/>
            <person name="Shi Z."/>
            <person name="Huang Z."/>
            <person name="Bishop-Lilly K.A."/>
            <person name="Fang X."/>
            <person name="Wynne J.W."/>
            <person name="Xiong Z."/>
            <person name="Baker M.L."/>
            <person name="Zhao W."/>
            <person name="Tachedjian M."/>
            <person name="Zhu Y."/>
            <person name="Zhou P."/>
            <person name="Jiang X."/>
            <person name="Ng J."/>
            <person name="Yang L."/>
            <person name="Wu L."/>
            <person name="Xiao J."/>
            <person name="Feng Y."/>
            <person name="Chen Y."/>
            <person name="Sun X."/>
            <person name="Zhang Y."/>
            <person name="Marsh G.A."/>
            <person name="Crameri G."/>
            <person name="Broder C.C."/>
            <person name="Frey K.G."/>
            <person name="Wang L.F."/>
            <person name="Wang J."/>
        </authorList>
    </citation>
    <scope>NUCLEOTIDE SEQUENCE [LARGE SCALE GENOMIC DNA]</scope>
</reference>
<organism evidence="2 3">
    <name type="scientific">Myotis davidii</name>
    <name type="common">David's myotis</name>
    <dbReference type="NCBI Taxonomy" id="225400"/>
    <lineage>
        <taxon>Eukaryota</taxon>
        <taxon>Metazoa</taxon>
        <taxon>Chordata</taxon>
        <taxon>Craniata</taxon>
        <taxon>Vertebrata</taxon>
        <taxon>Euteleostomi</taxon>
        <taxon>Mammalia</taxon>
        <taxon>Eutheria</taxon>
        <taxon>Laurasiatheria</taxon>
        <taxon>Chiroptera</taxon>
        <taxon>Yangochiroptera</taxon>
        <taxon>Vespertilionidae</taxon>
        <taxon>Myotis</taxon>
    </lineage>
</organism>
<dbReference type="AlphaFoldDB" id="L5M599"/>
<name>L5M599_MYODS</name>
<feature type="region of interest" description="Disordered" evidence="1">
    <location>
        <begin position="133"/>
        <end position="186"/>
    </location>
</feature>
<gene>
    <name evidence="2" type="ORF">MDA_GLEAN10001450</name>
</gene>
<sequence length="186" mass="19993">MSLARGVDPHHPPITNHRISPLTRPEASGRGVGPGSGDPLRRPARAEGTLSCSDPAIVGFAFGPGKGPLALGLPASTLPSSHRWLHPYFLLSLARAEKSEEQQLHKHLALVQAAAATQAACRIQGTAVLREALPHSRSRSSPPQTKEQPQEQTVHVRGEVALRSMHQSEEQSHNSLHLSDEQQPGE</sequence>
<feature type="compositionally biased region" description="Basic and acidic residues" evidence="1">
    <location>
        <begin position="154"/>
        <end position="172"/>
    </location>
</feature>
<keyword evidence="3" id="KW-1185">Reference proteome</keyword>
<accession>L5M599</accession>